<dbReference type="RefSeq" id="WP_012675528.1">
    <property type="nucleotide sequence ID" value="NC_012440.1"/>
</dbReference>
<keyword evidence="12" id="KW-1185">Reference proteome</keyword>
<gene>
    <name evidence="11" type="ordered locus">PERMA_1045</name>
</gene>
<dbReference type="Proteomes" id="UP000001366">
    <property type="component" value="Chromosome"/>
</dbReference>
<dbReference type="EMBL" id="CP001230">
    <property type="protein sequence ID" value="ACO03289.1"/>
    <property type="molecule type" value="Genomic_DNA"/>
</dbReference>
<dbReference type="PaxDb" id="123214-PERMA_1045"/>
<dbReference type="PANTHER" id="PTHR34182">
    <property type="entry name" value="PROTEIN-EXPORT MEMBRANE PROTEIN SECG"/>
    <property type="match status" value="1"/>
</dbReference>
<dbReference type="GO" id="GO:0065002">
    <property type="term" value="P:intracellular protein transmembrane transport"/>
    <property type="evidence" value="ECO:0007669"/>
    <property type="project" value="TreeGrafter"/>
</dbReference>
<name>C0QQ85_PERMH</name>
<protein>
    <recommendedName>
        <fullName evidence="10">Protein-export membrane protein SecG</fullName>
    </recommendedName>
</protein>
<dbReference type="Pfam" id="PF03840">
    <property type="entry name" value="SecG"/>
    <property type="match status" value="1"/>
</dbReference>
<dbReference type="NCBIfam" id="TIGR00810">
    <property type="entry name" value="secG"/>
    <property type="match status" value="1"/>
</dbReference>
<dbReference type="GO" id="GO:0009306">
    <property type="term" value="P:protein secretion"/>
    <property type="evidence" value="ECO:0007669"/>
    <property type="project" value="UniProtKB-UniRule"/>
</dbReference>
<evidence type="ECO:0000256" key="8">
    <source>
        <dbReference type="ARBA" id="ARBA00023010"/>
    </source>
</evidence>
<evidence type="ECO:0000256" key="7">
    <source>
        <dbReference type="ARBA" id="ARBA00022989"/>
    </source>
</evidence>
<accession>C0QQ85</accession>
<dbReference type="GO" id="GO:0005886">
    <property type="term" value="C:plasma membrane"/>
    <property type="evidence" value="ECO:0007669"/>
    <property type="project" value="UniProtKB-SubCell"/>
</dbReference>
<evidence type="ECO:0000256" key="4">
    <source>
        <dbReference type="ARBA" id="ARBA00022475"/>
    </source>
</evidence>
<keyword evidence="5 10" id="KW-0812">Transmembrane</keyword>
<feature type="transmembrane region" description="Helical" evidence="10">
    <location>
        <begin position="6"/>
        <end position="24"/>
    </location>
</feature>
<dbReference type="OrthoDB" id="15455at2"/>
<evidence type="ECO:0000256" key="3">
    <source>
        <dbReference type="ARBA" id="ARBA00022448"/>
    </source>
</evidence>
<organism evidence="11 12">
    <name type="scientific">Persephonella marina (strain DSM 14350 / EX-H1)</name>
    <dbReference type="NCBI Taxonomy" id="123214"/>
    <lineage>
        <taxon>Bacteria</taxon>
        <taxon>Pseudomonadati</taxon>
        <taxon>Aquificota</taxon>
        <taxon>Aquificia</taxon>
        <taxon>Aquificales</taxon>
        <taxon>Hydrogenothermaceae</taxon>
        <taxon>Persephonella</taxon>
    </lineage>
</organism>
<comment type="caution">
    <text evidence="10">Lacks conserved residue(s) required for the propagation of feature annotation.</text>
</comment>
<dbReference type="HOGENOM" id="CLU_094156_2_2_0"/>
<evidence type="ECO:0000256" key="9">
    <source>
        <dbReference type="ARBA" id="ARBA00023136"/>
    </source>
</evidence>
<dbReference type="GO" id="GO:0043952">
    <property type="term" value="P:protein transport by the Sec complex"/>
    <property type="evidence" value="ECO:0007669"/>
    <property type="project" value="TreeGrafter"/>
</dbReference>
<evidence type="ECO:0000256" key="2">
    <source>
        <dbReference type="ARBA" id="ARBA00008445"/>
    </source>
</evidence>
<keyword evidence="7 10" id="KW-1133">Transmembrane helix</keyword>
<evidence type="ECO:0000256" key="10">
    <source>
        <dbReference type="RuleBase" id="RU365087"/>
    </source>
</evidence>
<evidence type="ECO:0000313" key="11">
    <source>
        <dbReference type="EMBL" id="ACO03289.1"/>
    </source>
</evidence>
<keyword evidence="9 10" id="KW-0472">Membrane</keyword>
<keyword evidence="4 10" id="KW-1003">Cell membrane</keyword>
<dbReference type="eggNOG" id="COG1314">
    <property type="taxonomic scope" value="Bacteria"/>
</dbReference>
<keyword evidence="8 10" id="KW-0811">Translocation</keyword>
<dbReference type="AlphaFoldDB" id="C0QQ85"/>
<feature type="transmembrane region" description="Helical" evidence="10">
    <location>
        <begin position="57"/>
        <end position="75"/>
    </location>
</feature>
<dbReference type="PANTHER" id="PTHR34182:SF1">
    <property type="entry name" value="PROTEIN-EXPORT MEMBRANE PROTEIN SECG"/>
    <property type="match status" value="1"/>
</dbReference>
<comment type="subcellular location">
    <subcellularLocation>
        <location evidence="1 10">Cell membrane</location>
        <topology evidence="1 10">Multi-pass membrane protein</topology>
    </subcellularLocation>
</comment>
<dbReference type="KEGG" id="pmx:PERMA_1045"/>
<keyword evidence="6 10" id="KW-0653">Protein transport</keyword>
<dbReference type="InterPro" id="IPR004692">
    <property type="entry name" value="SecG"/>
</dbReference>
<comment type="function">
    <text evidence="10">Involved in protein export. Participates in an early event of protein translocation.</text>
</comment>
<dbReference type="PRINTS" id="PR01651">
    <property type="entry name" value="SECGEXPORT"/>
</dbReference>
<feature type="transmembrane region" description="Helical" evidence="10">
    <location>
        <begin position="31"/>
        <end position="51"/>
    </location>
</feature>
<dbReference type="GO" id="GO:0015450">
    <property type="term" value="F:protein-transporting ATPase activity"/>
    <property type="evidence" value="ECO:0007669"/>
    <property type="project" value="UniProtKB-UniRule"/>
</dbReference>
<dbReference type="STRING" id="123214.PERMA_1045"/>
<reference evidence="11 12" key="1">
    <citation type="journal article" date="2009" name="J. Bacteriol.">
        <title>Complete and draft genome sequences of six members of the Aquificales.</title>
        <authorList>
            <person name="Reysenbach A.L."/>
            <person name="Hamamura N."/>
            <person name="Podar M."/>
            <person name="Griffiths E."/>
            <person name="Ferreira S."/>
            <person name="Hochstein R."/>
            <person name="Heidelberg J."/>
            <person name="Johnson J."/>
            <person name="Mead D."/>
            <person name="Pohorille A."/>
            <person name="Sarmiento M."/>
            <person name="Schweighofer K."/>
            <person name="Seshadri R."/>
            <person name="Voytek M.A."/>
        </authorList>
    </citation>
    <scope>NUCLEOTIDE SEQUENCE [LARGE SCALE GENOMIC DNA]</scope>
    <source>
        <strain evidence="12">DSM 14350 / EX-H1</strain>
    </source>
</reference>
<evidence type="ECO:0000313" key="12">
    <source>
        <dbReference type="Proteomes" id="UP000001366"/>
    </source>
</evidence>
<evidence type="ECO:0000256" key="1">
    <source>
        <dbReference type="ARBA" id="ARBA00004651"/>
    </source>
</evidence>
<comment type="similarity">
    <text evidence="2 10">Belongs to the SecG family.</text>
</comment>
<evidence type="ECO:0000256" key="5">
    <source>
        <dbReference type="ARBA" id="ARBA00022692"/>
    </source>
</evidence>
<sequence>MEILYTVLSILLFIVAVLLIIIILMQKTKGAEIGAIFGSGAAAAVLGAGASNILTKITYWLGGIFLFIVFALSFIHHKTLKAPTVIQDIPAQTEKAPAEQNNK</sequence>
<evidence type="ECO:0000256" key="6">
    <source>
        <dbReference type="ARBA" id="ARBA00022927"/>
    </source>
</evidence>
<keyword evidence="3 10" id="KW-0813">Transport</keyword>
<proteinExistence type="inferred from homology"/>